<dbReference type="EMBL" id="LAZR01001535">
    <property type="protein sequence ID" value="KKN43096.1"/>
    <property type="molecule type" value="Genomic_DNA"/>
</dbReference>
<sequence length="238" mass="25142">MKNKKIFVLSISALLFMGIIFTASGYHEYIKNWEGPAHVHCSHDASIASVNGTISLAVNETGTLAPYQAFTLSIDVSNFSEALVDPFYGRIMLGVPGNGAGDNAKFSLPLGHQLLNRRESVDVWGSYNDDTDGNADNDNVFTLLAPGKAGNYTLMGLAIAGVNQSGAFADTVEHAEVNITYIEGTIDIEVVAPELPADVGGDGGAIPGGLLTVIIGSTFAASTILVLSIRKKLRKKEL</sequence>
<reference evidence="2" key="1">
    <citation type="journal article" date="2015" name="Nature">
        <title>Complex archaea that bridge the gap between prokaryotes and eukaryotes.</title>
        <authorList>
            <person name="Spang A."/>
            <person name="Saw J.H."/>
            <person name="Jorgensen S.L."/>
            <person name="Zaremba-Niedzwiedzka K."/>
            <person name="Martijn J."/>
            <person name="Lind A.E."/>
            <person name="van Eijk R."/>
            <person name="Schleper C."/>
            <person name="Guy L."/>
            <person name="Ettema T.J."/>
        </authorList>
    </citation>
    <scope>NUCLEOTIDE SEQUENCE</scope>
</reference>
<protein>
    <submittedName>
        <fullName evidence="2">Uncharacterized protein</fullName>
    </submittedName>
</protein>
<dbReference type="AlphaFoldDB" id="A0A0F9T256"/>
<organism evidence="2">
    <name type="scientific">marine sediment metagenome</name>
    <dbReference type="NCBI Taxonomy" id="412755"/>
    <lineage>
        <taxon>unclassified sequences</taxon>
        <taxon>metagenomes</taxon>
        <taxon>ecological metagenomes</taxon>
    </lineage>
</organism>
<comment type="caution">
    <text evidence="2">The sequence shown here is derived from an EMBL/GenBank/DDBJ whole genome shotgun (WGS) entry which is preliminary data.</text>
</comment>
<evidence type="ECO:0000256" key="1">
    <source>
        <dbReference type="SAM" id="Phobius"/>
    </source>
</evidence>
<name>A0A0F9T256_9ZZZZ</name>
<accession>A0A0F9T256</accession>
<proteinExistence type="predicted"/>
<keyword evidence="1" id="KW-0472">Membrane</keyword>
<feature type="transmembrane region" description="Helical" evidence="1">
    <location>
        <begin position="209"/>
        <end position="229"/>
    </location>
</feature>
<evidence type="ECO:0000313" key="2">
    <source>
        <dbReference type="EMBL" id="KKN43096.1"/>
    </source>
</evidence>
<gene>
    <name evidence="2" type="ORF">LCGC14_0706510</name>
</gene>
<keyword evidence="1" id="KW-0812">Transmembrane</keyword>
<keyword evidence="1" id="KW-1133">Transmembrane helix</keyword>